<evidence type="ECO:0000313" key="3">
    <source>
        <dbReference type="Proteomes" id="UP000304148"/>
    </source>
</evidence>
<dbReference type="RefSeq" id="WP_138187604.1">
    <property type="nucleotide sequence ID" value="NZ_LS992241.1"/>
</dbReference>
<dbReference type="SUPFAM" id="SSF55486">
    <property type="entry name" value="Metalloproteases ('zincins'), catalytic domain"/>
    <property type="match status" value="1"/>
</dbReference>
<organism evidence="2 3">
    <name type="scientific">Paenibacillus alvei</name>
    <name type="common">Bacillus alvei</name>
    <dbReference type="NCBI Taxonomy" id="44250"/>
    <lineage>
        <taxon>Bacteria</taxon>
        <taxon>Bacillati</taxon>
        <taxon>Bacillota</taxon>
        <taxon>Bacilli</taxon>
        <taxon>Bacillales</taxon>
        <taxon>Paenibacillaceae</taxon>
        <taxon>Paenibacillus</taxon>
    </lineage>
</organism>
<feature type="signal peptide" evidence="1">
    <location>
        <begin position="1"/>
        <end position="31"/>
    </location>
</feature>
<feature type="chain" id="PRO_5039149573" description="Peptidase M1 membrane alanine aminopeptidase domain-containing protein" evidence="1">
    <location>
        <begin position="32"/>
        <end position="542"/>
    </location>
</feature>
<evidence type="ECO:0000256" key="1">
    <source>
        <dbReference type="SAM" id="SignalP"/>
    </source>
</evidence>
<evidence type="ECO:0008006" key="4">
    <source>
        <dbReference type="Google" id="ProtNLM"/>
    </source>
</evidence>
<accession>A0A383RFV3</accession>
<dbReference type="PROSITE" id="PS51257">
    <property type="entry name" value="PROKAR_LIPOPROTEIN"/>
    <property type="match status" value="1"/>
</dbReference>
<reference evidence="3" key="1">
    <citation type="submission" date="2018-08" db="EMBL/GenBank/DDBJ databases">
        <authorList>
            <person name="Chevrot R."/>
        </authorList>
    </citation>
    <scope>NUCLEOTIDE SEQUENCE [LARGE SCALE GENOMIC DNA]</scope>
</reference>
<evidence type="ECO:0000313" key="2">
    <source>
        <dbReference type="EMBL" id="SYX85733.1"/>
    </source>
</evidence>
<protein>
    <recommendedName>
        <fullName evidence="4">Peptidase M1 membrane alanine aminopeptidase domain-containing protein</fullName>
    </recommendedName>
</protein>
<dbReference type="InterPro" id="IPR027268">
    <property type="entry name" value="Peptidase_M4/M1_CTD_sf"/>
</dbReference>
<dbReference type="Gene3D" id="1.10.390.10">
    <property type="entry name" value="Neutral Protease Domain 2"/>
    <property type="match status" value="1"/>
</dbReference>
<keyword evidence="1" id="KW-0732">Signal</keyword>
<proteinExistence type="predicted"/>
<dbReference type="AlphaFoldDB" id="A0A383RFV3"/>
<dbReference type="EMBL" id="LS992241">
    <property type="protein sequence ID" value="SYX85733.1"/>
    <property type="molecule type" value="Genomic_DNA"/>
</dbReference>
<gene>
    <name evidence="2" type="ORF">PBLR_14155</name>
</gene>
<name>A0A383RFV3_PAEAL</name>
<sequence>MSNTSRFQPRPTRWKLAVTLLVLCLMAQLLAGCAWGGKSEDKAKKENASTSPIQYQINAKWNEQTRTIQSQAVVTIRNVFNRNLNELVFHWFADSYRKPETMPVQFKQRNEQIRNQSPQDDAQSSHSIDDRFFGGITTKKVTTLEGKALQFKHSNQSMTVTLNKGLAPNESVSIRIHYEVQVPYGAQRLSYTDNYVGGTYWTPQLAVFDSIQGGWNRVPNNPKYKSDFFYAADYDVRLNMPASWNVAMTGSMIDQSVENERRIVHSRVQNVRHFGFYASPKYIETKVDLPSGGQLSVFTFEQPDEEQMKKYTAALQDAIGFYSDKIGMLPIKHWKFAEAPFPEMTDSLNEVILFNRLGAAGNEQGVLSQDMLRSIAKQWFSLAIGHNALTEGFLEEGLSEFAAQYYRHEQEGAPWAMSIWNGQYPNLSSLDTWTDPDAGTLVIPSEQWPAVLFQKQVTTPAFHVGQYSELLYRVKGAALMVQWVQKAGTEALDIVWHKYFQRYNGRMATIDGFTNLIGSTLGDARKSNMQELLSMTNPKPLA</sequence>
<dbReference type="Proteomes" id="UP000304148">
    <property type="component" value="Chromosome"/>
</dbReference>